<keyword evidence="2" id="KW-1185">Reference proteome</keyword>
<name>A0ABX8CN87_9NOCA</name>
<proteinExistence type="predicted"/>
<evidence type="ECO:0000313" key="1">
    <source>
        <dbReference type="EMBL" id="QVI21388.1"/>
    </source>
</evidence>
<protein>
    <submittedName>
        <fullName evidence="1">Uncharacterized protein</fullName>
    </submittedName>
</protein>
<sequence length="62" mass="6810">MSAIHIAVWNRSTVLTDAQVSAAVPALQTQVHRDWAPAWGSDADLTFVASHDTPRRRARGGW</sequence>
<reference evidence="1 2" key="1">
    <citation type="submission" date="2021-04" db="EMBL/GenBank/DDBJ databases">
        <title>Nocardia tengchongensis.</title>
        <authorList>
            <person name="Zhuang k."/>
            <person name="Ran Y."/>
            <person name="Li W."/>
        </authorList>
    </citation>
    <scope>NUCLEOTIDE SEQUENCE [LARGE SCALE GENOMIC DNA]</scope>
    <source>
        <strain evidence="1 2">CFH S0057</strain>
    </source>
</reference>
<dbReference type="EMBL" id="CP074371">
    <property type="protein sequence ID" value="QVI21388.1"/>
    <property type="molecule type" value="Genomic_DNA"/>
</dbReference>
<dbReference type="Proteomes" id="UP000683310">
    <property type="component" value="Chromosome"/>
</dbReference>
<accession>A0ABX8CN87</accession>
<gene>
    <name evidence="1" type="ORF">KHQ06_36425</name>
</gene>
<evidence type="ECO:0000313" key="2">
    <source>
        <dbReference type="Proteomes" id="UP000683310"/>
    </source>
</evidence>
<organism evidence="1 2">
    <name type="scientific">Nocardia tengchongensis</name>
    <dbReference type="NCBI Taxonomy" id="2055889"/>
    <lineage>
        <taxon>Bacteria</taxon>
        <taxon>Bacillati</taxon>
        <taxon>Actinomycetota</taxon>
        <taxon>Actinomycetes</taxon>
        <taxon>Mycobacteriales</taxon>
        <taxon>Nocardiaceae</taxon>
        <taxon>Nocardia</taxon>
    </lineage>
</organism>